<evidence type="ECO:0000256" key="10">
    <source>
        <dbReference type="ARBA" id="ARBA00023002"/>
    </source>
</evidence>
<feature type="binding site" evidence="18">
    <location>
        <position position="138"/>
    </location>
    <ligand>
        <name>[4Fe-4S] cluster</name>
        <dbReference type="ChEBI" id="CHEBI:49883"/>
        <label>2</label>
    </ligand>
</feature>
<keyword evidence="8 18" id="KW-1278">Translocase</keyword>
<dbReference type="PANTHER" id="PTHR43073">
    <property type="entry name" value="DIHYDROPYRIMIDINE DEHYDROGENASE [NADP(+)]"/>
    <property type="match status" value="1"/>
</dbReference>
<keyword evidence="22" id="KW-1185">Reference proteome</keyword>
<proteinExistence type="inferred from homology"/>
<comment type="cofactor">
    <cofactor evidence="1">
        <name>FMN</name>
        <dbReference type="ChEBI" id="CHEBI:58210"/>
    </cofactor>
</comment>
<dbReference type="PROSITE" id="PS00198">
    <property type="entry name" value="4FE4S_FER_1"/>
    <property type="match status" value="1"/>
</dbReference>
<dbReference type="Gene3D" id="3.30.70.20">
    <property type="match status" value="1"/>
</dbReference>
<dbReference type="KEGG" id="dbr:Deba_2228"/>
<keyword evidence="18" id="KW-0997">Cell inner membrane</keyword>
<dbReference type="EMBL" id="CP002085">
    <property type="protein sequence ID" value="ADK85592.1"/>
    <property type="molecule type" value="Genomic_DNA"/>
</dbReference>
<organism evidence="21 22">
    <name type="scientific">Desulfarculus baarsii (strain ATCC 33931 / DSM 2075 / LMG 7858 / VKM B-1802 / 2st14)</name>
    <dbReference type="NCBI Taxonomy" id="644282"/>
    <lineage>
        <taxon>Bacteria</taxon>
        <taxon>Pseudomonadati</taxon>
        <taxon>Thermodesulfobacteriota</taxon>
        <taxon>Desulfarculia</taxon>
        <taxon>Desulfarculales</taxon>
        <taxon>Desulfarculaceae</taxon>
        <taxon>Desulfarculus</taxon>
    </lineage>
</organism>
<dbReference type="OrthoDB" id="9803192at2"/>
<comment type="function">
    <text evidence="18">Part of a membrane-bound complex that couples electron transfer with translocation of ions across the membrane.</text>
</comment>
<dbReference type="AlphaFoldDB" id="E1QJ49"/>
<evidence type="ECO:0000256" key="16">
    <source>
        <dbReference type="ARBA" id="ARBA00049578"/>
    </source>
</evidence>
<dbReference type="Pfam" id="PF14691">
    <property type="entry name" value="Fer4_20"/>
    <property type="match status" value="1"/>
</dbReference>
<keyword evidence="12 18" id="KW-0411">Iron-sulfur</keyword>
<comment type="subunit">
    <text evidence="18">The complex is composed of six subunits: RnfA, RnfB, RnfC, RnfD, RnfE and RnfG.</text>
</comment>
<gene>
    <name evidence="18" type="primary">rnfB</name>
    <name evidence="21" type="ordered locus">Deba_2228</name>
</gene>
<accession>E1QJ49</accession>
<keyword evidence="10" id="KW-0560">Oxidoreductase</keyword>
<dbReference type="GO" id="GO:0050661">
    <property type="term" value="F:NADP binding"/>
    <property type="evidence" value="ECO:0007669"/>
    <property type="project" value="TreeGrafter"/>
</dbReference>
<dbReference type="GO" id="GO:0006212">
    <property type="term" value="P:uracil catabolic process"/>
    <property type="evidence" value="ECO:0007669"/>
    <property type="project" value="TreeGrafter"/>
</dbReference>
<feature type="binding site" evidence="18">
    <location>
        <position position="71"/>
    </location>
    <ligand>
        <name>[4Fe-4S] cluster</name>
        <dbReference type="ChEBI" id="CHEBI:49883"/>
        <label>1</label>
    </ligand>
</feature>
<feature type="binding site" evidence="18">
    <location>
        <position position="49"/>
    </location>
    <ligand>
        <name>[4Fe-4S] cluster</name>
        <dbReference type="ChEBI" id="CHEBI:49883"/>
        <label>1</label>
    </ligand>
</feature>
<dbReference type="Gene3D" id="3.50.50.60">
    <property type="entry name" value="FAD/NAD(P)-binding domain"/>
    <property type="match status" value="2"/>
</dbReference>
<evidence type="ECO:0000259" key="19">
    <source>
        <dbReference type="PROSITE" id="PS51379"/>
    </source>
</evidence>
<evidence type="ECO:0000313" key="21">
    <source>
        <dbReference type="EMBL" id="ADK85592.1"/>
    </source>
</evidence>
<evidence type="ECO:0000313" key="22">
    <source>
        <dbReference type="Proteomes" id="UP000009047"/>
    </source>
</evidence>
<dbReference type="PROSITE" id="PS51656">
    <property type="entry name" value="4FE4S"/>
    <property type="match status" value="1"/>
</dbReference>
<evidence type="ECO:0000256" key="5">
    <source>
        <dbReference type="ARBA" id="ARBA00022643"/>
    </source>
</evidence>
<dbReference type="Proteomes" id="UP000009047">
    <property type="component" value="Chromosome"/>
</dbReference>
<feature type="binding site" evidence="18">
    <location>
        <position position="46"/>
    </location>
    <ligand>
        <name>[4Fe-4S] cluster</name>
        <dbReference type="ChEBI" id="CHEBI:49883"/>
        <label>1</label>
    </ligand>
</feature>
<dbReference type="SUPFAM" id="SSF51971">
    <property type="entry name" value="Nucleotide-binding domain"/>
    <property type="match status" value="1"/>
</dbReference>
<feature type="domain" description="4Fe-4S" evidence="20">
    <location>
        <begin position="29"/>
        <end position="88"/>
    </location>
</feature>
<dbReference type="InterPro" id="IPR009051">
    <property type="entry name" value="Helical_ferredxn"/>
</dbReference>
<comment type="caution">
    <text evidence="18">Lacks conserved residue(s) required for the propagation of feature annotation.</text>
</comment>
<evidence type="ECO:0000256" key="14">
    <source>
        <dbReference type="ARBA" id="ARBA00047685"/>
    </source>
</evidence>
<dbReference type="STRING" id="644282.Deba_2228"/>
<comment type="subcellular location">
    <subcellularLocation>
        <location evidence="18">Cell inner membrane</location>
    </subcellularLocation>
</comment>
<dbReference type="GO" id="GO:0002058">
    <property type="term" value="F:uracil binding"/>
    <property type="evidence" value="ECO:0007669"/>
    <property type="project" value="TreeGrafter"/>
</dbReference>
<keyword evidence="18" id="KW-1003">Cell membrane</keyword>
<dbReference type="HAMAP" id="MF_00463">
    <property type="entry name" value="RsxB_RnfB"/>
    <property type="match status" value="1"/>
</dbReference>
<keyword evidence="13 18" id="KW-0472">Membrane</keyword>
<evidence type="ECO:0000259" key="20">
    <source>
        <dbReference type="PROSITE" id="PS51656"/>
    </source>
</evidence>
<evidence type="ECO:0000256" key="1">
    <source>
        <dbReference type="ARBA" id="ARBA00001917"/>
    </source>
</evidence>
<feature type="binding site" evidence="18">
    <location>
        <position position="174"/>
    </location>
    <ligand>
        <name>[4Fe-4S] cluster</name>
        <dbReference type="ChEBI" id="CHEBI:49883"/>
        <label>3</label>
    </ligand>
</feature>
<feature type="binding site" evidence="18">
    <location>
        <position position="168"/>
    </location>
    <ligand>
        <name>[4Fe-4S] cluster</name>
        <dbReference type="ChEBI" id="CHEBI:49883"/>
        <label>3</label>
    </ligand>
</feature>
<evidence type="ECO:0000256" key="4">
    <source>
        <dbReference type="ARBA" id="ARBA00022630"/>
    </source>
</evidence>
<reference evidence="21 22" key="1">
    <citation type="journal article" date="2010" name="Stand. Genomic Sci.">
        <title>Complete genome sequence of Desulfarculus baarsii type strain (2st14).</title>
        <authorList>
            <person name="Sun H."/>
            <person name="Spring S."/>
            <person name="Lapidus A."/>
            <person name="Davenport K."/>
            <person name="Del Rio T.G."/>
            <person name="Tice H."/>
            <person name="Nolan M."/>
            <person name="Copeland A."/>
            <person name="Cheng J.F."/>
            <person name="Lucas S."/>
            <person name="Tapia R."/>
            <person name="Goodwin L."/>
            <person name="Pitluck S."/>
            <person name="Ivanova N."/>
            <person name="Pagani I."/>
            <person name="Mavromatis K."/>
            <person name="Ovchinnikova G."/>
            <person name="Pati A."/>
            <person name="Chen A."/>
            <person name="Palaniappan K."/>
            <person name="Hauser L."/>
            <person name="Chang Y.J."/>
            <person name="Jeffries C.D."/>
            <person name="Detter J.C."/>
            <person name="Han C."/>
            <person name="Rohde M."/>
            <person name="Brambilla E."/>
            <person name="Goker M."/>
            <person name="Woyke T."/>
            <person name="Bristow J."/>
            <person name="Eisen J.A."/>
            <person name="Markowitz V."/>
            <person name="Hugenholtz P."/>
            <person name="Kyrpides N.C."/>
            <person name="Klenk H.P."/>
            <person name="Land M."/>
        </authorList>
    </citation>
    <scope>NUCLEOTIDE SEQUENCE [LARGE SCALE GENOMIC DNA]</scope>
    <source>
        <strain evidence="22">ATCC 33931 / DSM 2075 / LMG 7858 / VKM B-1802 / 2st14</strain>
    </source>
</reference>
<sequence length="680" mass="71076">MIVEALAIGGLGLAAAVGLGVAAKIFAVEVDPLVTAVEEALPGANCGGCGMAGCSAAAAAMAAGRIPPSACVGGGAAVQAEVAKILGLALSASEPVVAHVNCRYATASADVKYQYDGIRDCRAAVLLFGGPKECPVGCLGLGTCVVNCPFGAIQIGANGLPQVDAALCTGCGTCERVCPMGAAGLTSVSNRILREFTPNQCTAPCQRSCPAGIDVARYIDLTAKGRYDDALAVVKERNPLPLICGRICPRPCEAACRRAKVDEPVAIDNIKRFLADHEMQSGKRVQPYKAPAKNRKVAVIGGGAEGLTAAYFLARLGYAPTVFEAGEKLGGMLRTALPAERLPREVLDWEIEGILEMGVEARLNQTFGRDCNLPELFKEGFEAVIMASGGWDAMLSGGKAPRTMPGLHLMLPLKMAWAKGQDIDLGRNVVIVGGGAEALNVARQARQRGAGRALALLRQTREALGLDAQGLLALANEGVDCVFEASVTGLFGGGDRAERLEYVIAGDDDQPQAVEGVSSIIIASGRLPKLIFVRQEADPYANDEALHWRSLRPYGPPERPVVDLFDDLPTVADHRAVVEAIGSGRRAAASAHMALSGRPVAAPAQMLCSADCALDVEALDDLLAAPQRQPMPELAPERRVYAGLEIELGLDERAAKTEASRCLNCGLICYKREGKLPAAA</sequence>
<feature type="binding site" evidence="18">
    <location>
        <position position="144"/>
    </location>
    <ligand>
        <name>[4Fe-4S] cluster</name>
        <dbReference type="ChEBI" id="CHEBI:49883"/>
        <label>2</label>
    </ligand>
</feature>
<evidence type="ECO:0000256" key="15">
    <source>
        <dbReference type="ARBA" id="ARBA00048792"/>
    </source>
</evidence>
<evidence type="ECO:0000256" key="9">
    <source>
        <dbReference type="ARBA" id="ARBA00022982"/>
    </source>
</evidence>
<evidence type="ECO:0000256" key="18">
    <source>
        <dbReference type="HAMAP-Rule" id="MF_00463"/>
    </source>
</evidence>
<keyword evidence="11 18" id="KW-0408">Iron</keyword>
<dbReference type="InterPro" id="IPR028261">
    <property type="entry name" value="DPD_II"/>
</dbReference>
<comment type="function">
    <text evidence="16">Involved in pyrimidine base degradation. Catalyzes physiologically the reduction of uracil to 5,6-dihydrouracil (DHU) by using NADH as a specific cosubstrate. It also catalyzes the reverse reaction and the reduction of thymine to 5,6-dihydrothymine (DHT).</text>
</comment>
<dbReference type="RefSeq" id="WP_013259033.1">
    <property type="nucleotide sequence ID" value="NC_014365.1"/>
</dbReference>
<keyword evidence="5" id="KW-0288">FMN</keyword>
<evidence type="ECO:0000256" key="2">
    <source>
        <dbReference type="ARBA" id="ARBA00022448"/>
    </source>
</evidence>
<protein>
    <recommendedName>
        <fullName evidence="18">Ion-translocating oxidoreductase complex subunit B</fullName>
        <ecNumber evidence="18">7.-.-.-</ecNumber>
    </recommendedName>
    <alternativeName>
        <fullName evidence="18">Rnf electron transport complex subunit B</fullName>
    </alternativeName>
</protein>
<keyword evidence="7 18" id="KW-0677">Repeat</keyword>
<name>E1QJ49_DESB2</name>
<dbReference type="GO" id="GO:0046872">
    <property type="term" value="F:metal ion binding"/>
    <property type="evidence" value="ECO:0007669"/>
    <property type="project" value="UniProtKB-KW"/>
</dbReference>
<dbReference type="GO" id="GO:0051539">
    <property type="term" value="F:4 iron, 4 sulfur cluster binding"/>
    <property type="evidence" value="ECO:0007669"/>
    <property type="project" value="UniProtKB-UniRule"/>
</dbReference>
<comment type="subunit">
    <text evidence="17">Heterotetramer of 2 PreA and 2 PreT subunits.</text>
</comment>
<dbReference type="PROSITE" id="PS51379">
    <property type="entry name" value="4FE4S_FER_2"/>
    <property type="match status" value="2"/>
</dbReference>
<dbReference type="GO" id="GO:0005886">
    <property type="term" value="C:plasma membrane"/>
    <property type="evidence" value="ECO:0007669"/>
    <property type="project" value="UniProtKB-SubCell"/>
</dbReference>
<feature type="binding site" evidence="18">
    <location>
        <position position="178"/>
    </location>
    <ligand>
        <name>[4Fe-4S] cluster</name>
        <dbReference type="ChEBI" id="CHEBI:49883"/>
        <label>2</label>
    </ligand>
</feature>
<dbReference type="PRINTS" id="PR00368">
    <property type="entry name" value="FADPNR"/>
</dbReference>
<keyword evidence="4" id="KW-0285">Flavoprotein</keyword>
<feature type="binding site" evidence="18">
    <location>
        <position position="134"/>
    </location>
    <ligand>
        <name>[4Fe-4S] cluster</name>
        <dbReference type="ChEBI" id="CHEBI:49883"/>
        <label>2</label>
    </ligand>
</feature>
<evidence type="ECO:0000256" key="13">
    <source>
        <dbReference type="ARBA" id="ARBA00023136"/>
    </source>
</evidence>
<keyword evidence="6 18" id="KW-0479">Metal-binding</keyword>
<dbReference type="PRINTS" id="PR00469">
    <property type="entry name" value="PNDRDTASEII"/>
</dbReference>
<dbReference type="InterPro" id="IPR017900">
    <property type="entry name" value="4Fe4S_Fe_S_CS"/>
</dbReference>
<evidence type="ECO:0000256" key="3">
    <source>
        <dbReference type="ARBA" id="ARBA00022485"/>
    </source>
</evidence>
<dbReference type="InterPro" id="IPR017896">
    <property type="entry name" value="4Fe4S_Fe-S-bd"/>
</dbReference>
<evidence type="ECO:0000256" key="7">
    <source>
        <dbReference type="ARBA" id="ARBA00022737"/>
    </source>
</evidence>
<comment type="catalytic activity">
    <reaction evidence="14">
        <text>5,6-dihydrothymine + NAD(+) = thymine + NADH + H(+)</text>
        <dbReference type="Rhea" id="RHEA:28791"/>
        <dbReference type="ChEBI" id="CHEBI:15378"/>
        <dbReference type="ChEBI" id="CHEBI:17821"/>
        <dbReference type="ChEBI" id="CHEBI:27468"/>
        <dbReference type="ChEBI" id="CHEBI:57540"/>
        <dbReference type="ChEBI" id="CHEBI:57945"/>
        <dbReference type="EC" id="1.3.1.1"/>
    </reaction>
</comment>
<keyword evidence="3 18" id="KW-0004">4Fe-4S</keyword>
<dbReference type="Pfam" id="PF07992">
    <property type="entry name" value="Pyr_redox_2"/>
    <property type="match status" value="1"/>
</dbReference>
<dbReference type="Gene3D" id="1.10.1060.10">
    <property type="entry name" value="Alpha-helical ferredoxin"/>
    <property type="match status" value="1"/>
</dbReference>
<dbReference type="HOGENOM" id="CLU_000422_3_4_7"/>
<dbReference type="Pfam" id="PF12837">
    <property type="entry name" value="Fer4_6"/>
    <property type="match status" value="1"/>
</dbReference>
<comment type="similarity">
    <text evidence="18">Belongs to the 4Fe4S bacterial-type ferredoxin family. RnfB subfamily.</text>
</comment>
<evidence type="ECO:0000256" key="11">
    <source>
        <dbReference type="ARBA" id="ARBA00023004"/>
    </source>
</evidence>
<dbReference type="Pfam" id="PF04060">
    <property type="entry name" value="FeS"/>
    <property type="match status" value="1"/>
</dbReference>
<dbReference type="eggNOG" id="COG0493">
    <property type="taxonomic scope" value="Bacteria"/>
</dbReference>
<dbReference type="InterPro" id="IPR007202">
    <property type="entry name" value="4Fe-4S_dom"/>
</dbReference>
<dbReference type="InterPro" id="IPR036188">
    <property type="entry name" value="FAD/NAD-bd_sf"/>
</dbReference>
<dbReference type="eggNOG" id="COG2878">
    <property type="taxonomic scope" value="Bacteria"/>
</dbReference>
<evidence type="ECO:0000256" key="12">
    <source>
        <dbReference type="ARBA" id="ARBA00023014"/>
    </source>
</evidence>
<dbReference type="SUPFAM" id="SSF46548">
    <property type="entry name" value="alpha-helical ferredoxin"/>
    <property type="match status" value="3"/>
</dbReference>
<evidence type="ECO:0000256" key="17">
    <source>
        <dbReference type="ARBA" id="ARBA00049714"/>
    </source>
</evidence>
<comment type="catalytic activity">
    <reaction evidence="15">
        <text>5,6-dihydrouracil + NAD(+) = uracil + NADH + H(+)</text>
        <dbReference type="Rhea" id="RHEA:20189"/>
        <dbReference type="ChEBI" id="CHEBI:15378"/>
        <dbReference type="ChEBI" id="CHEBI:15901"/>
        <dbReference type="ChEBI" id="CHEBI:17568"/>
        <dbReference type="ChEBI" id="CHEBI:57540"/>
        <dbReference type="ChEBI" id="CHEBI:57945"/>
        <dbReference type="EC" id="1.3.1.1"/>
    </reaction>
</comment>
<dbReference type="PANTHER" id="PTHR43073:SF2">
    <property type="entry name" value="DIHYDROPYRIMIDINE DEHYDROGENASE [NADP(+)]"/>
    <property type="match status" value="1"/>
</dbReference>
<feature type="domain" description="4Fe-4S ferredoxin-type" evidence="19">
    <location>
        <begin position="159"/>
        <end position="188"/>
    </location>
</feature>
<dbReference type="GO" id="GO:0009055">
    <property type="term" value="F:electron transfer activity"/>
    <property type="evidence" value="ECO:0007669"/>
    <property type="project" value="InterPro"/>
</dbReference>
<dbReference type="Gene3D" id="1.10.15.40">
    <property type="entry name" value="Electron transport complex subunit B, putative Fe-S cluster"/>
    <property type="match status" value="1"/>
</dbReference>
<dbReference type="InterPro" id="IPR023753">
    <property type="entry name" value="FAD/NAD-binding_dom"/>
</dbReference>
<comment type="cofactor">
    <cofactor evidence="18">
        <name>[4Fe-4S] cluster</name>
        <dbReference type="ChEBI" id="CHEBI:49883"/>
    </cofactor>
    <text evidence="18">Binds 3 [4Fe-4S] clusters.</text>
</comment>
<feature type="binding site" evidence="18">
    <location>
        <position position="171"/>
    </location>
    <ligand>
        <name>[4Fe-4S] cluster</name>
        <dbReference type="ChEBI" id="CHEBI:49883"/>
        <label>3</label>
    </ligand>
</feature>
<feature type="binding site" evidence="18">
    <location>
        <position position="148"/>
    </location>
    <ligand>
        <name>[4Fe-4S] cluster</name>
        <dbReference type="ChEBI" id="CHEBI:49883"/>
        <label>3</label>
    </ligand>
</feature>
<feature type="domain" description="4Fe-4S ferredoxin-type" evidence="19">
    <location>
        <begin position="129"/>
        <end position="158"/>
    </location>
</feature>
<dbReference type="InterPro" id="IPR010207">
    <property type="entry name" value="Elect_transpt_cplx_RnfB/RsxB"/>
</dbReference>
<dbReference type="GO" id="GO:0006210">
    <property type="term" value="P:thymine catabolic process"/>
    <property type="evidence" value="ECO:0007669"/>
    <property type="project" value="TreeGrafter"/>
</dbReference>
<feature type="binding site" evidence="18">
    <location>
        <position position="54"/>
    </location>
    <ligand>
        <name>[4Fe-4S] cluster</name>
        <dbReference type="ChEBI" id="CHEBI:49883"/>
        <label>1</label>
    </ligand>
</feature>
<keyword evidence="2 18" id="KW-0813">Transport</keyword>
<keyword evidence="9 18" id="KW-0249">Electron transport</keyword>
<evidence type="ECO:0000256" key="8">
    <source>
        <dbReference type="ARBA" id="ARBA00022967"/>
    </source>
</evidence>
<dbReference type="GO" id="GO:0004159">
    <property type="term" value="F:dihydropyrimidine dehydrogenase (NAD+) activity"/>
    <property type="evidence" value="ECO:0007669"/>
    <property type="project" value="UniProtKB-EC"/>
</dbReference>
<evidence type="ECO:0000256" key="6">
    <source>
        <dbReference type="ARBA" id="ARBA00022723"/>
    </source>
</evidence>
<dbReference type="GO" id="GO:0022900">
    <property type="term" value="P:electron transport chain"/>
    <property type="evidence" value="ECO:0007669"/>
    <property type="project" value="UniProtKB-UniRule"/>
</dbReference>
<feature type="region of interest" description="Hydrophobic" evidence="18">
    <location>
        <begin position="1"/>
        <end position="23"/>
    </location>
</feature>
<dbReference type="EC" id="7.-.-.-" evidence="18"/>